<dbReference type="SMART" id="SM00240">
    <property type="entry name" value="FHA"/>
    <property type="match status" value="2"/>
</dbReference>
<feature type="domain" description="FHA" evidence="2">
    <location>
        <begin position="197"/>
        <end position="246"/>
    </location>
</feature>
<dbReference type="Proteomes" id="UP000427906">
    <property type="component" value="Chromosome"/>
</dbReference>
<feature type="compositionally biased region" description="Pro residues" evidence="1">
    <location>
        <begin position="114"/>
        <end position="161"/>
    </location>
</feature>
<dbReference type="KEGG" id="dalk:DSCA_11110"/>
<name>A0A5K7YK67_9BACT</name>
<dbReference type="InterPro" id="IPR000253">
    <property type="entry name" value="FHA_dom"/>
</dbReference>
<organism evidence="3 4">
    <name type="scientific">Desulfosarcina alkanivorans</name>
    <dbReference type="NCBI Taxonomy" id="571177"/>
    <lineage>
        <taxon>Bacteria</taxon>
        <taxon>Pseudomonadati</taxon>
        <taxon>Thermodesulfobacteriota</taxon>
        <taxon>Desulfobacteria</taxon>
        <taxon>Desulfobacterales</taxon>
        <taxon>Desulfosarcinaceae</taxon>
        <taxon>Desulfosarcina</taxon>
    </lineage>
</organism>
<dbReference type="EMBL" id="AP021874">
    <property type="protein sequence ID" value="BBO67181.1"/>
    <property type="molecule type" value="Genomic_DNA"/>
</dbReference>
<dbReference type="InterPro" id="IPR008984">
    <property type="entry name" value="SMAD_FHA_dom_sf"/>
</dbReference>
<evidence type="ECO:0000313" key="3">
    <source>
        <dbReference type="EMBL" id="BBO67181.1"/>
    </source>
</evidence>
<reference evidence="3 4" key="1">
    <citation type="submission" date="2019-11" db="EMBL/GenBank/DDBJ databases">
        <title>Comparative genomics of hydrocarbon-degrading Desulfosarcina strains.</title>
        <authorList>
            <person name="Watanabe M."/>
            <person name="Kojima H."/>
            <person name="Fukui M."/>
        </authorList>
    </citation>
    <scope>NUCLEOTIDE SEQUENCE [LARGE SCALE GENOMIC DNA]</scope>
    <source>
        <strain evidence="3 4">PL12</strain>
    </source>
</reference>
<dbReference type="OrthoDB" id="151099at2"/>
<dbReference type="AlphaFoldDB" id="A0A5K7YK67"/>
<evidence type="ECO:0000256" key="1">
    <source>
        <dbReference type="SAM" id="MobiDB-lite"/>
    </source>
</evidence>
<evidence type="ECO:0000259" key="2">
    <source>
        <dbReference type="PROSITE" id="PS50006"/>
    </source>
</evidence>
<keyword evidence="4" id="KW-1185">Reference proteome</keyword>
<dbReference type="PANTHER" id="PTHR23308">
    <property type="entry name" value="NUCLEAR INHIBITOR OF PROTEIN PHOSPHATASE-1"/>
    <property type="match status" value="1"/>
</dbReference>
<evidence type="ECO:0000313" key="4">
    <source>
        <dbReference type="Proteomes" id="UP000427906"/>
    </source>
</evidence>
<feature type="region of interest" description="Disordered" evidence="1">
    <location>
        <begin position="109"/>
        <end position="169"/>
    </location>
</feature>
<feature type="domain" description="FHA" evidence="2">
    <location>
        <begin position="30"/>
        <end position="80"/>
    </location>
</feature>
<proteinExistence type="predicted"/>
<dbReference type="RefSeq" id="WP_155315467.1">
    <property type="nucleotide sequence ID" value="NZ_AP021874.1"/>
</dbReference>
<sequence>MPQIPNITVQLVHIQGSLKGQIQDFSQFPVHIGRHSSCQVRFEKDMTTISRRHARIERQGNRFRIIDASTNGTYVNGKRIADVYLRDGDVITFSENGPKASFLTKIEAEKQPVSPAPSAQPAPAAPVPPQTPRPVQVPPAAAPPVVPPVAPPSSPQAPSPEPGLTVGPDLEIPVISTNAPLVIQYGPTLQSYNLLPVSIGTDPACDFVIANTALAGRHVQIFFNENDYYAKDLTGRSMVSINGRPVGTQSVLAQGAGTDRPGAQIQVPWWWKAGGNTRCGV</sequence>
<dbReference type="Gene3D" id="2.60.200.20">
    <property type="match status" value="2"/>
</dbReference>
<accession>A0A5K7YK67</accession>
<protein>
    <recommendedName>
        <fullName evidence="2">FHA domain-containing protein</fullName>
    </recommendedName>
</protein>
<dbReference type="Pfam" id="PF00498">
    <property type="entry name" value="FHA"/>
    <property type="match status" value="2"/>
</dbReference>
<dbReference type="SUPFAM" id="SSF49879">
    <property type="entry name" value="SMAD/FHA domain"/>
    <property type="match status" value="2"/>
</dbReference>
<gene>
    <name evidence="3" type="ORF">DSCA_11110</name>
</gene>
<dbReference type="InterPro" id="IPR050923">
    <property type="entry name" value="Cell_Proc_Reg/RNA_Proc"/>
</dbReference>
<dbReference type="PROSITE" id="PS50006">
    <property type="entry name" value="FHA_DOMAIN"/>
    <property type="match status" value="2"/>
</dbReference>
<dbReference type="CDD" id="cd00060">
    <property type="entry name" value="FHA"/>
    <property type="match status" value="2"/>
</dbReference>